<evidence type="ECO:0000256" key="3">
    <source>
        <dbReference type="SAM" id="Phobius"/>
    </source>
</evidence>
<dbReference type="EMBL" id="JAUSSU010000023">
    <property type="protein sequence ID" value="MDQ0116681.1"/>
    <property type="molecule type" value="Genomic_DNA"/>
</dbReference>
<accession>A0ABT9UCH6</accession>
<feature type="region of interest" description="Disordered" evidence="2">
    <location>
        <begin position="312"/>
        <end position="534"/>
    </location>
</feature>
<dbReference type="RefSeq" id="WP_307210336.1">
    <property type="nucleotide sequence ID" value="NZ_JAUSSU010000023.1"/>
</dbReference>
<keyword evidence="3" id="KW-0472">Membrane</keyword>
<keyword evidence="5" id="KW-1185">Reference proteome</keyword>
<feature type="compositionally biased region" description="Low complexity" evidence="2">
    <location>
        <begin position="509"/>
        <end position="525"/>
    </location>
</feature>
<comment type="caution">
    <text evidence="4">The sequence shown here is derived from an EMBL/GenBank/DDBJ whole genome shotgun (WGS) entry which is preliminary data.</text>
</comment>
<name>A0ABT9UCH6_PAEHA</name>
<feature type="coiled-coil region" evidence="1">
    <location>
        <begin position="229"/>
        <end position="256"/>
    </location>
</feature>
<gene>
    <name evidence="4" type="ORF">J2T15_006163</name>
</gene>
<feature type="compositionally biased region" description="Polar residues" evidence="2">
    <location>
        <begin position="314"/>
        <end position="325"/>
    </location>
</feature>
<feature type="compositionally biased region" description="Low complexity" evidence="2">
    <location>
        <begin position="383"/>
        <end position="393"/>
    </location>
</feature>
<keyword evidence="3" id="KW-1133">Transmembrane helix</keyword>
<feature type="compositionally biased region" description="Gly residues" evidence="2">
    <location>
        <begin position="401"/>
        <end position="410"/>
    </location>
</feature>
<feature type="transmembrane region" description="Helical" evidence="3">
    <location>
        <begin position="54"/>
        <end position="73"/>
    </location>
</feature>
<evidence type="ECO:0000313" key="5">
    <source>
        <dbReference type="Proteomes" id="UP001229346"/>
    </source>
</evidence>
<dbReference type="Proteomes" id="UP001229346">
    <property type="component" value="Unassembled WGS sequence"/>
</dbReference>
<proteinExistence type="predicted"/>
<evidence type="ECO:0000256" key="1">
    <source>
        <dbReference type="SAM" id="Coils"/>
    </source>
</evidence>
<protein>
    <submittedName>
        <fullName evidence="4">Biopolymer transport protein ExbB/TolQ</fullName>
    </submittedName>
</protein>
<dbReference type="PANTHER" id="PTHR37612:SF20">
    <property type="entry name" value="PER-HEXAMER REPEAT PROTEIN 5-RELATED"/>
    <property type="match status" value="1"/>
</dbReference>
<feature type="compositionally biased region" description="Basic and acidic residues" evidence="2">
    <location>
        <begin position="335"/>
        <end position="361"/>
    </location>
</feature>
<evidence type="ECO:0000256" key="2">
    <source>
        <dbReference type="SAM" id="MobiDB-lite"/>
    </source>
</evidence>
<reference evidence="4 5" key="1">
    <citation type="submission" date="2023-07" db="EMBL/GenBank/DDBJ databases">
        <title>Sorghum-associated microbial communities from plants grown in Nebraska, USA.</title>
        <authorList>
            <person name="Schachtman D."/>
        </authorList>
    </citation>
    <scope>NUCLEOTIDE SEQUENCE [LARGE SCALE GENOMIC DNA]</scope>
    <source>
        <strain evidence="4 5">CC482</strain>
    </source>
</reference>
<feature type="coiled-coil region" evidence="1">
    <location>
        <begin position="166"/>
        <end position="193"/>
    </location>
</feature>
<keyword evidence="3" id="KW-0812">Transmembrane</keyword>
<feature type="transmembrane region" description="Helical" evidence="3">
    <location>
        <begin position="146"/>
        <end position="163"/>
    </location>
</feature>
<dbReference type="PANTHER" id="PTHR37612">
    <property type="entry name" value="FIBROIN HEAVY CHAIN FIB-H LIKE PROTEIN"/>
    <property type="match status" value="1"/>
</dbReference>
<keyword evidence="1" id="KW-0175">Coiled coil</keyword>
<organism evidence="4 5">
    <name type="scientific">Paenibacillus harenae</name>
    <dbReference type="NCBI Taxonomy" id="306543"/>
    <lineage>
        <taxon>Bacteria</taxon>
        <taxon>Bacillati</taxon>
        <taxon>Bacillota</taxon>
        <taxon>Bacilli</taxon>
        <taxon>Bacillales</taxon>
        <taxon>Paenibacillaceae</taxon>
        <taxon>Paenibacillus</taxon>
    </lineage>
</organism>
<evidence type="ECO:0000313" key="4">
    <source>
        <dbReference type="EMBL" id="MDQ0116681.1"/>
    </source>
</evidence>
<feature type="transmembrane region" description="Helical" evidence="3">
    <location>
        <begin position="21"/>
        <end position="42"/>
    </location>
</feature>
<dbReference type="InterPro" id="IPR052258">
    <property type="entry name" value="Diverse_Func_Domain-Protein"/>
</dbReference>
<feature type="compositionally biased region" description="Gly residues" evidence="2">
    <location>
        <begin position="419"/>
        <end position="493"/>
    </location>
</feature>
<sequence>MKDNVLLELMKPVRRRLTTFTVIRYTLLGLFGGSILGLLLIAASRIWPILDVRVYVAAAVGLGLCVGVAIGWWKRASVRETARTMDKSGTEDAIVTALDGLERADLDAQPIVRLQREAATEAAQHYVGELHARLPWPAWSRWRKPVYGVAAVWVVTAAMLLWPNPQDDRAEALAQARDQLAQLEREAEKLAEQADGASLPEEAKQELLQPLEELRSKLDALSGDPLAALEQLEAAMRELEKTADLAKRAAERLSAAAKEMSGDNNLRQLAEAMQDRDAEGVSKAIDSLRSELQRLTPEQREAMADLLEKLAAEQPQQDSQGNSDLASAIKQAAEQAREGGHSAGEKDGLEALEDALTRELSQEELEQLARSMAGRLGQEGEELAGQAAAAGAEVPSAWDGGAAGSGGSAGEGSSSGTPAGSGGSAGGQSPGQGGSNPNGGQGTSPGSGQGQGSGSGAGAGSGQGSGSGAGQGSGSGTGAGSGQGAGAGMGTGGRSLVTTPRHLAGSGNTQQDGGPSTGGQTQTGGKSPMIDGMTRPYEEVYNEYAAEAKESLGRSQLPASMQDKVKHYFEQIQPNR</sequence>